<sequence length="125" mass="14363">MSIWNFIVLAIILGFIYTFVFIPWKFSYKKLNEKGWAISQGATGVILVYLLLIYFLFVISQSLGFMGDENVYGIIVALVINAISWFVIYTLIKFIPNKQEKKKCKYCGEMVLKEAIKCKHCGSDL</sequence>
<reference evidence="2 3" key="1">
    <citation type="submission" date="2024-06" db="EMBL/GenBank/DDBJ databases">
        <title>Pangenomics to understand the prophage dynamics in the radiating lineages of P. brasiliense.</title>
        <authorList>
            <person name="Pardeshi L.A."/>
            <person name="Van Duivenbode I."/>
            <person name="Jonkheer E.M."/>
            <person name="Pel M.J.C."/>
            <person name="Kupczok A."/>
            <person name="De Ridder D."/>
            <person name="Smit S."/>
            <person name="Van Der Lee T.J."/>
        </authorList>
    </citation>
    <scope>NUCLEOTIDE SEQUENCE [LARGE SCALE GENOMIC DNA]</scope>
    <source>
        <strain evidence="2 3">PD 8607</strain>
    </source>
</reference>
<keyword evidence="1" id="KW-0812">Transmembrane</keyword>
<dbReference type="RefSeq" id="WP_349960488.1">
    <property type="nucleotide sequence ID" value="NZ_JBEHEF010000005.1"/>
</dbReference>
<evidence type="ECO:0000313" key="3">
    <source>
        <dbReference type="Proteomes" id="UP001463408"/>
    </source>
</evidence>
<feature type="transmembrane region" description="Helical" evidence="1">
    <location>
        <begin position="71"/>
        <end position="92"/>
    </location>
</feature>
<evidence type="ECO:0000256" key="1">
    <source>
        <dbReference type="SAM" id="Phobius"/>
    </source>
</evidence>
<gene>
    <name evidence="2" type="ORF">ABRQ07_09265</name>
</gene>
<feature type="transmembrane region" description="Helical" evidence="1">
    <location>
        <begin position="36"/>
        <end position="59"/>
    </location>
</feature>
<feature type="transmembrane region" description="Helical" evidence="1">
    <location>
        <begin position="6"/>
        <end position="24"/>
    </location>
</feature>
<evidence type="ECO:0000313" key="2">
    <source>
        <dbReference type="EMBL" id="MEQ9937799.1"/>
    </source>
</evidence>
<accession>A0ABV1P9I6</accession>
<evidence type="ECO:0008006" key="4">
    <source>
        <dbReference type="Google" id="ProtNLM"/>
    </source>
</evidence>
<protein>
    <recommendedName>
        <fullName evidence="4">Zinc ribbon domain-containing protein</fullName>
    </recommendedName>
</protein>
<dbReference type="Proteomes" id="UP001463408">
    <property type="component" value="Unassembled WGS sequence"/>
</dbReference>
<keyword evidence="3" id="KW-1185">Reference proteome</keyword>
<name>A0ABV1P9I6_9GAMM</name>
<keyword evidence="1" id="KW-0472">Membrane</keyword>
<comment type="caution">
    <text evidence="2">The sequence shown here is derived from an EMBL/GenBank/DDBJ whole genome shotgun (WGS) entry which is preliminary data.</text>
</comment>
<proteinExistence type="predicted"/>
<keyword evidence="1" id="KW-1133">Transmembrane helix</keyword>
<dbReference type="EMBL" id="JBEHEF010000005">
    <property type="protein sequence ID" value="MEQ9937799.1"/>
    <property type="molecule type" value="Genomic_DNA"/>
</dbReference>
<organism evidence="2 3">
    <name type="scientific">Pectobacterium polonicum</name>
    <dbReference type="NCBI Taxonomy" id="2485124"/>
    <lineage>
        <taxon>Bacteria</taxon>
        <taxon>Pseudomonadati</taxon>
        <taxon>Pseudomonadota</taxon>
        <taxon>Gammaproteobacteria</taxon>
        <taxon>Enterobacterales</taxon>
        <taxon>Pectobacteriaceae</taxon>
        <taxon>Pectobacterium</taxon>
    </lineage>
</organism>